<dbReference type="InterPro" id="IPR013780">
    <property type="entry name" value="Glyco_hydro_b"/>
</dbReference>
<dbReference type="Pfam" id="PF00128">
    <property type="entry name" value="Alpha-amylase"/>
    <property type="match status" value="1"/>
</dbReference>
<dbReference type="Gene3D" id="3.20.20.80">
    <property type="entry name" value="Glycosidases"/>
    <property type="match status" value="1"/>
</dbReference>
<dbReference type="Gene3D" id="2.60.40.1180">
    <property type="entry name" value="Golgi alpha-mannosidase II"/>
    <property type="match status" value="1"/>
</dbReference>
<dbReference type="FunFam" id="2.60.40.1180:FF:000003">
    <property type="entry name" value="1,4-alpha-glucan-branching enzyme, chloroplastic/amyloplastic"/>
    <property type="match status" value="1"/>
</dbReference>
<dbReference type="PANTHER" id="PTHR43651">
    <property type="entry name" value="1,4-ALPHA-GLUCAN-BRANCHING ENZYME"/>
    <property type="match status" value="1"/>
</dbReference>
<dbReference type="GO" id="GO:0043169">
    <property type="term" value="F:cation binding"/>
    <property type="evidence" value="ECO:0007669"/>
    <property type="project" value="InterPro"/>
</dbReference>
<dbReference type="SMART" id="SM00642">
    <property type="entry name" value="Aamy"/>
    <property type="match status" value="1"/>
</dbReference>
<evidence type="ECO:0000256" key="5">
    <source>
        <dbReference type="ARBA" id="ARBA00022679"/>
    </source>
</evidence>
<protein>
    <recommendedName>
        <fullName evidence="3">1,4-alpha-glucan branching enzyme</fullName>
        <ecNumber evidence="3">2.4.1.18</ecNumber>
    </recommendedName>
</protein>
<dbReference type="InterPro" id="IPR017853">
    <property type="entry name" value="GH"/>
</dbReference>
<dbReference type="PIRSF" id="PIRSF000463">
    <property type="entry name" value="GlgB"/>
    <property type="match status" value="1"/>
</dbReference>
<sequence length="733" mass="85212">MAQGDSPSPPPEPNVEALFSVDGYLRDHQNEIKRRYGCFKDLVQHINQHEGGLNKFTKGYEYYGVHRLQDNSIVVREWAPGAEGVYLKGDFNQFMVEERYSFKSLEFGRWELKIPPKEDGSCIIPHLCKLKLVMRTKAGPLEERICPWARYVTRPKEYPIFEQVFWDPPSNQKYKFKHPHPKRPLALTIYESHVGISSWEGKVATYKEFTNNVIPRIVDLGYNCIQMMAVMEHAYYACFGYQVTSFFAASSRYGVPEDLKELVDVAHSHGITVLLDVVHSHASKNVVDGLNQFDGTNSCYFHDGARGTHDLWDSRLFNYTSWEVLRFLLSNLRMWIEEFHFDGFRFDGVTSMIYHTHGMGHGFTGHYDEYFGLNTDTESFNYLTLANFMLHSFYPDFMITVSEDVSGMPTLGRPVEDGGGGFDYRLAMGLPDMWIKLLKTTQDEDWNLDNICHTLTNRRWSEPCIAYTESHDQALVGDKTLAFWLMDKEMYTHMSIISEPSLVIDRGMALHKMLRLITIGLGGEGYLTFIGNEFGHPEWLDFPRAGNRESYHYARRQWNLVDDPSLKYRFLNNFDRDMIHLEAKYQWLASRQDLINIKEKDIQKMKSIKSASWKQTKSTEDEKKETDTFYTVFQSYISLKHNADKVVVFDRSDNLVFIFNFHPNSSYTDYKIGVKTPGTYRIVLDSDAEEYGGHKRLDHNTVFKTHNEPWHDRPCHTFVYIPTRTAIVLAKCD</sequence>
<evidence type="ECO:0000256" key="2">
    <source>
        <dbReference type="ARBA" id="ARBA00009000"/>
    </source>
</evidence>
<feature type="active site" description="Nucleophile" evidence="7">
    <location>
        <position position="347"/>
    </location>
</feature>
<comment type="similarity">
    <text evidence="2">Belongs to the glycosyl hydrolase 13 family. GlgB subfamily.</text>
</comment>
<dbReference type="InterPro" id="IPR006048">
    <property type="entry name" value="A-amylase/branching_C"/>
</dbReference>
<dbReference type="GO" id="GO:0004553">
    <property type="term" value="F:hydrolase activity, hydrolyzing O-glycosyl compounds"/>
    <property type="evidence" value="ECO:0007669"/>
    <property type="project" value="InterPro"/>
</dbReference>
<dbReference type="Pfam" id="PF02806">
    <property type="entry name" value="Alpha-amylase_C"/>
    <property type="match status" value="1"/>
</dbReference>
<dbReference type="InterPro" id="IPR014756">
    <property type="entry name" value="Ig_E-set"/>
</dbReference>
<dbReference type="GO" id="GO:0005978">
    <property type="term" value="P:glycogen biosynthetic process"/>
    <property type="evidence" value="ECO:0007669"/>
    <property type="project" value="InterPro"/>
</dbReference>
<dbReference type="GO" id="GO:0005737">
    <property type="term" value="C:cytoplasm"/>
    <property type="evidence" value="ECO:0007669"/>
    <property type="project" value="TreeGrafter"/>
</dbReference>
<evidence type="ECO:0000256" key="6">
    <source>
        <dbReference type="ARBA" id="ARBA00060592"/>
    </source>
</evidence>
<dbReference type="Gene3D" id="2.60.40.10">
    <property type="entry name" value="Immunoglobulins"/>
    <property type="match status" value="1"/>
</dbReference>
<evidence type="ECO:0000259" key="8">
    <source>
        <dbReference type="SMART" id="SM00642"/>
    </source>
</evidence>
<dbReference type="InterPro" id="IPR013783">
    <property type="entry name" value="Ig-like_fold"/>
</dbReference>
<evidence type="ECO:0000313" key="9">
    <source>
        <dbReference type="EMBL" id="KAK7098391.1"/>
    </source>
</evidence>
<dbReference type="SUPFAM" id="SSF51011">
    <property type="entry name" value="Glycosyl hydrolase domain"/>
    <property type="match status" value="1"/>
</dbReference>
<organism evidence="9 10">
    <name type="scientific">Littorina saxatilis</name>
    <dbReference type="NCBI Taxonomy" id="31220"/>
    <lineage>
        <taxon>Eukaryota</taxon>
        <taxon>Metazoa</taxon>
        <taxon>Spiralia</taxon>
        <taxon>Lophotrochozoa</taxon>
        <taxon>Mollusca</taxon>
        <taxon>Gastropoda</taxon>
        <taxon>Caenogastropoda</taxon>
        <taxon>Littorinimorpha</taxon>
        <taxon>Littorinoidea</taxon>
        <taxon>Littorinidae</taxon>
        <taxon>Littorina</taxon>
    </lineage>
</organism>
<dbReference type="Pfam" id="PF02922">
    <property type="entry name" value="CBM_48"/>
    <property type="match status" value="1"/>
</dbReference>
<evidence type="ECO:0000256" key="1">
    <source>
        <dbReference type="ARBA" id="ARBA00000826"/>
    </source>
</evidence>
<evidence type="ECO:0000256" key="3">
    <source>
        <dbReference type="ARBA" id="ARBA00012541"/>
    </source>
</evidence>
<proteinExistence type="inferred from homology"/>
<reference evidence="9 10" key="1">
    <citation type="submission" date="2024-02" db="EMBL/GenBank/DDBJ databases">
        <title>Chromosome-scale genome assembly of the rough periwinkle Littorina saxatilis.</title>
        <authorList>
            <person name="De Jode A."/>
            <person name="Faria R."/>
            <person name="Formenti G."/>
            <person name="Sims Y."/>
            <person name="Smith T.P."/>
            <person name="Tracey A."/>
            <person name="Wood J.M.D."/>
            <person name="Zagrodzka Z.B."/>
            <person name="Johannesson K."/>
            <person name="Butlin R.K."/>
            <person name="Leder E.H."/>
        </authorList>
    </citation>
    <scope>NUCLEOTIDE SEQUENCE [LARGE SCALE GENOMIC DNA]</scope>
    <source>
        <strain evidence="9">Snail1</strain>
        <tissue evidence="9">Muscle</tissue>
    </source>
</reference>
<feature type="active site" description="Proton donor" evidence="7">
    <location>
        <position position="403"/>
    </location>
</feature>
<dbReference type="EMBL" id="JBAMIC010000012">
    <property type="protein sequence ID" value="KAK7098391.1"/>
    <property type="molecule type" value="Genomic_DNA"/>
</dbReference>
<dbReference type="InterPro" id="IPR004193">
    <property type="entry name" value="Glyco_hydro_13_N"/>
</dbReference>
<accession>A0AAN9B4G5</accession>
<dbReference type="Proteomes" id="UP001374579">
    <property type="component" value="Unassembled WGS sequence"/>
</dbReference>
<dbReference type="EC" id="2.4.1.18" evidence="3"/>
<evidence type="ECO:0000313" key="10">
    <source>
        <dbReference type="Proteomes" id="UP001374579"/>
    </source>
</evidence>
<dbReference type="InterPro" id="IPR006047">
    <property type="entry name" value="GH13_cat_dom"/>
</dbReference>
<dbReference type="GO" id="GO:0003844">
    <property type="term" value="F:1,4-alpha-glucan branching enzyme activity"/>
    <property type="evidence" value="ECO:0007669"/>
    <property type="project" value="UniProtKB-EC"/>
</dbReference>
<dbReference type="CDD" id="cd11321">
    <property type="entry name" value="AmyAc_bac_euk_BE"/>
    <property type="match status" value="1"/>
</dbReference>
<keyword evidence="10" id="KW-1185">Reference proteome</keyword>
<feature type="domain" description="Glycosyl hydrolase family 13 catalytic" evidence="8">
    <location>
        <begin position="193"/>
        <end position="559"/>
    </location>
</feature>
<evidence type="ECO:0000256" key="4">
    <source>
        <dbReference type="ARBA" id="ARBA00022676"/>
    </source>
</evidence>
<dbReference type="PANTHER" id="PTHR43651:SF3">
    <property type="entry name" value="1,4-ALPHA-GLUCAN-BRANCHING ENZYME"/>
    <property type="match status" value="1"/>
</dbReference>
<name>A0AAN9B4G5_9CAEN</name>
<comment type="pathway">
    <text evidence="6">Glycan biosynthesis.</text>
</comment>
<dbReference type="SUPFAM" id="SSF51445">
    <property type="entry name" value="(Trans)glycosidases"/>
    <property type="match status" value="1"/>
</dbReference>
<gene>
    <name evidence="9" type="ORF">V1264_002701</name>
</gene>
<dbReference type="FunFam" id="3.20.20.80:FF:000001">
    <property type="entry name" value="1,4-alpha-glucan branching enzyme"/>
    <property type="match status" value="1"/>
</dbReference>
<dbReference type="SUPFAM" id="SSF81296">
    <property type="entry name" value="E set domains"/>
    <property type="match status" value="1"/>
</dbReference>
<dbReference type="AlphaFoldDB" id="A0AAN9B4G5"/>
<evidence type="ECO:0000256" key="7">
    <source>
        <dbReference type="PIRSR" id="PIRSR000463-1"/>
    </source>
</evidence>
<comment type="catalytic activity">
    <reaction evidence="1">
        <text>Transfers a segment of a (1-&gt;4)-alpha-D-glucan chain to a primary hydroxy group in a similar glucan chain.</text>
        <dbReference type="EC" id="2.4.1.18"/>
    </reaction>
</comment>
<dbReference type="InterPro" id="IPR037439">
    <property type="entry name" value="Branching_enzy"/>
</dbReference>
<keyword evidence="5" id="KW-0808">Transferase</keyword>
<keyword evidence="4" id="KW-0328">Glycosyltransferase</keyword>
<comment type="caution">
    <text evidence="9">The sequence shown here is derived from an EMBL/GenBank/DDBJ whole genome shotgun (WGS) entry which is preliminary data.</text>
</comment>
<dbReference type="CDD" id="cd02854">
    <property type="entry name" value="E_set_GBE_euk_N"/>
    <property type="match status" value="1"/>
</dbReference>